<evidence type="ECO:0000259" key="1">
    <source>
        <dbReference type="Pfam" id="PF14301"/>
    </source>
</evidence>
<evidence type="ECO:0000313" key="3">
    <source>
        <dbReference type="Proteomes" id="UP000247620"/>
    </source>
</evidence>
<dbReference type="EMBL" id="QJRO01000017">
    <property type="protein sequence ID" value="PYB76781.1"/>
    <property type="molecule type" value="Genomic_DNA"/>
</dbReference>
<accession>A0A2V4HH17</accession>
<protein>
    <recommendedName>
        <fullName evidence="1">DUF4376 domain-containing protein</fullName>
    </recommendedName>
</protein>
<dbReference type="InterPro" id="IPR025484">
    <property type="entry name" value="DUF4376"/>
</dbReference>
<sequence>MSNFYYCPSLHTFLVQGLHPKIPADSVKISHTDYLSLLEKQSQGLHIIFDPSINRPVARPASGPPEPELLDNLYRQKVTEINSACEATIIAGFWSSALGEPHQYPSKLDDQLNLTGVILQGFDSRYGCRDKQGVKELRLHTAKQLRQVSDDFTTYKLELLQRSNVLKQQLAQALSNGEMNAMQVVTWESLQP</sequence>
<dbReference type="Pfam" id="PF14301">
    <property type="entry name" value="DUF4376"/>
    <property type="match status" value="1"/>
</dbReference>
<feature type="domain" description="DUF4376" evidence="1">
    <location>
        <begin position="76"/>
        <end position="173"/>
    </location>
</feature>
<dbReference type="RefSeq" id="WP_110703011.1">
    <property type="nucleotide sequence ID" value="NZ_CP151184.1"/>
</dbReference>
<reference evidence="2 3" key="1">
    <citation type="submission" date="2018-06" db="EMBL/GenBank/DDBJ databases">
        <title>Pseudomonas diversity within urban Lake Michigan freshwaters.</title>
        <authorList>
            <person name="Batrich M."/>
            <person name="Hatzopoulos T."/>
            <person name="Putonti C."/>
        </authorList>
    </citation>
    <scope>NUCLEOTIDE SEQUENCE [LARGE SCALE GENOMIC DNA]</scope>
    <source>
        <strain evidence="2 3">LBp-160603</strain>
    </source>
</reference>
<name>A0A2V4HH17_9PSED</name>
<gene>
    <name evidence="2" type="ORF">DMX07_20685</name>
</gene>
<dbReference type="AlphaFoldDB" id="A0A2V4HH17"/>
<proteinExistence type="predicted"/>
<dbReference type="Proteomes" id="UP000247620">
    <property type="component" value="Unassembled WGS sequence"/>
</dbReference>
<evidence type="ECO:0000313" key="2">
    <source>
        <dbReference type="EMBL" id="PYB76781.1"/>
    </source>
</evidence>
<comment type="caution">
    <text evidence="2">The sequence shown here is derived from an EMBL/GenBank/DDBJ whole genome shotgun (WGS) entry which is preliminary data.</text>
</comment>
<organism evidence="2 3">
    <name type="scientific">Pseudomonas soli</name>
    <dbReference type="NCBI Taxonomy" id="1306993"/>
    <lineage>
        <taxon>Bacteria</taxon>
        <taxon>Pseudomonadati</taxon>
        <taxon>Pseudomonadota</taxon>
        <taxon>Gammaproteobacteria</taxon>
        <taxon>Pseudomonadales</taxon>
        <taxon>Pseudomonadaceae</taxon>
        <taxon>Pseudomonas</taxon>
    </lineage>
</organism>